<dbReference type="PIRSF" id="PIRSF002583">
    <property type="entry name" value="Hsp90"/>
    <property type="match status" value="1"/>
</dbReference>
<dbReference type="SUPFAM" id="SSF54211">
    <property type="entry name" value="Ribosomal protein S5 domain 2-like"/>
    <property type="match status" value="1"/>
</dbReference>
<dbReference type="GO" id="GO:0016887">
    <property type="term" value="F:ATP hydrolysis activity"/>
    <property type="evidence" value="ECO:0007669"/>
    <property type="project" value="InterPro"/>
</dbReference>
<evidence type="ECO:0000256" key="7">
    <source>
        <dbReference type="ARBA" id="ARBA00023186"/>
    </source>
</evidence>
<dbReference type="GO" id="GO:0005737">
    <property type="term" value="C:cytoplasm"/>
    <property type="evidence" value="ECO:0007669"/>
    <property type="project" value="UniProtKB-SubCell"/>
</dbReference>
<dbReference type="SUPFAM" id="SSF110942">
    <property type="entry name" value="HSP90 C-terminal domain"/>
    <property type="match status" value="1"/>
</dbReference>
<keyword evidence="7 8" id="KW-0143">Chaperone</keyword>
<feature type="binding site" evidence="9">
    <location>
        <begin position="129"/>
        <end position="134"/>
    </location>
    <ligand>
        <name>ATP</name>
        <dbReference type="ChEBI" id="CHEBI:30616"/>
    </ligand>
</feature>
<evidence type="ECO:0000256" key="9">
    <source>
        <dbReference type="PIRSR" id="PIRSR002583-1"/>
    </source>
</evidence>
<dbReference type="SUPFAM" id="SSF55874">
    <property type="entry name" value="ATPase domain of HSP90 chaperone/DNA topoisomerase II/histidine kinase"/>
    <property type="match status" value="1"/>
</dbReference>
<dbReference type="Gene3D" id="3.30.230.80">
    <property type="match status" value="1"/>
</dbReference>
<dbReference type="HAMAP" id="MF_00505">
    <property type="entry name" value="HSP90"/>
    <property type="match status" value="1"/>
</dbReference>
<dbReference type="PROSITE" id="PS00298">
    <property type="entry name" value="HSP90"/>
    <property type="match status" value="1"/>
</dbReference>
<feature type="binding site" evidence="9">
    <location>
        <position position="330"/>
    </location>
    <ligand>
        <name>ATP</name>
        <dbReference type="ChEBI" id="CHEBI:30616"/>
    </ligand>
</feature>
<dbReference type="InterPro" id="IPR020568">
    <property type="entry name" value="Ribosomal_Su5_D2-typ_SF"/>
</dbReference>
<feature type="region of interest" description="C" evidence="8">
    <location>
        <begin position="543"/>
        <end position="623"/>
    </location>
</feature>
<evidence type="ECO:0000256" key="3">
    <source>
        <dbReference type="ARBA" id="ARBA00022490"/>
    </source>
</evidence>
<keyword evidence="4 8" id="KW-0547">Nucleotide-binding</keyword>
<feature type="region of interest" description="A; substrate-binding" evidence="8">
    <location>
        <begin position="1"/>
        <end position="330"/>
    </location>
</feature>
<organism evidence="10">
    <name type="scientific">uncultured Thermomicrobiales bacterium</name>
    <dbReference type="NCBI Taxonomy" id="1645740"/>
    <lineage>
        <taxon>Bacteria</taxon>
        <taxon>Pseudomonadati</taxon>
        <taxon>Thermomicrobiota</taxon>
        <taxon>Thermomicrobia</taxon>
        <taxon>Thermomicrobiales</taxon>
        <taxon>environmental samples</taxon>
    </lineage>
</organism>
<comment type="caution">
    <text evidence="8">Lacks conserved residue(s) required for the propagation of feature annotation.</text>
</comment>
<feature type="binding site" evidence="9">
    <location>
        <position position="47"/>
    </location>
    <ligand>
        <name>ATP</name>
        <dbReference type="ChEBI" id="CHEBI:30616"/>
    </ligand>
</feature>
<gene>
    <name evidence="8" type="primary">htpG</name>
    <name evidence="10" type="ORF">AVDCRST_MAG88-1785</name>
</gene>
<feature type="binding site" evidence="9">
    <location>
        <position position="43"/>
    </location>
    <ligand>
        <name>ATP</name>
        <dbReference type="ChEBI" id="CHEBI:30616"/>
    </ligand>
</feature>
<dbReference type="NCBIfam" id="NF003555">
    <property type="entry name" value="PRK05218.1"/>
    <property type="match status" value="1"/>
</dbReference>
<feature type="binding site" evidence="9">
    <location>
        <position position="94"/>
    </location>
    <ligand>
        <name>ATP</name>
        <dbReference type="ChEBI" id="CHEBI:30616"/>
    </ligand>
</feature>
<comment type="subcellular location">
    <subcellularLocation>
        <location evidence="1 8">Cytoplasm</location>
    </subcellularLocation>
</comment>
<evidence type="ECO:0000256" key="1">
    <source>
        <dbReference type="ARBA" id="ARBA00004496"/>
    </source>
</evidence>
<dbReference type="GO" id="GO:0140662">
    <property type="term" value="F:ATP-dependent protein folding chaperone"/>
    <property type="evidence" value="ECO:0007669"/>
    <property type="project" value="InterPro"/>
</dbReference>
<evidence type="ECO:0000256" key="6">
    <source>
        <dbReference type="ARBA" id="ARBA00023016"/>
    </source>
</evidence>
<dbReference type="PRINTS" id="PR00775">
    <property type="entry name" value="HEATSHOCK90"/>
</dbReference>
<evidence type="ECO:0000256" key="8">
    <source>
        <dbReference type="HAMAP-Rule" id="MF_00505"/>
    </source>
</evidence>
<dbReference type="PANTHER" id="PTHR11528">
    <property type="entry name" value="HEAT SHOCK PROTEIN 90 FAMILY MEMBER"/>
    <property type="match status" value="1"/>
</dbReference>
<dbReference type="InterPro" id="IPR019805">
    <property type="entry name" value="Heat_shock_protein_90_CS"/>
</dbReference>
<feature type="binding site" evidence="9">
    <location>
        <position position="180"/>
    </location>
    <ligand>
        <name>ATP</name>
        <dbReference type="ChEBI" id="CHEBI:30616"/>
    </ligand>
</feature>
<dbReference type="InterPro" id="IPR036890">
    <property type="entry name" value="HATPase_C_sf"/>
</dbReference>
<comment type="subunit">
    <text evidence="8">Homodimer.</text>
</comment>
<dbReference type="Gene3D" id="3.40.50.11260">
    <property type="match status" value="1"/>
</dbReference>
<evidence type="ECO:0000256" key="4">
    <source>
        <dbReference type="ARBA" id="ARBA00022741"/>
    </source>
</evidence>
<evidence type="ECO:0000256" key="5">
    <source>
        <dbReference type="ARBA" id="ARBA00022840"/>
    </source>
</evidence>
<evidence type="ECO:0000256" key="2">
    <source>
        <dbReference type="ARBA" id="ARBA00008239"/>
    </source>
</evidence>
<dbReference type="Gene3D" id="1.20.120.790">
    <property type="entry name" value="Heat shock protein 90, C-terminal domain"/>
    <property type="match status" value="1"/>
</dbReference>
<keyword evidence="5 8" id="KW-0067">ATP-binding</keyword>
<dbReference type="EMBL" id="CADCWM010000502">
    <property type="protein sequence ID" value="CAA9564624.1"/>
    <property type="molecule type" value="Genomic_DNA"/>
</dbReference>
<feature type="binding site" evidence="9">
    <location>
        <begin position="109"/>
        <end position="110"/>
    </location>
    <ligand>
        <name>ATP</name>
        <dbReference type="ChEBI" id="CHEBI:30616"/>
    </ligand>
</feature>
<dbReference type="AlphaFoldDB" id="A0A6J4V1K4"/>
<keyword evidence="6 8" id="KW-0346">Stress response</keyword>
<dbReference type="InterPro" id="IPR020575">
    <property type="entry name" value="Hsp90_N"/>
</dbReference>
<proteinExistence type="inferred from homology"/>
<dbReference type="InterPro" id="IPR001404">
    <property type="entry name" value="Hsp90_fam"/>
</dbReference>
<dbReference type="GO" id="GO:0005524">
    <property type="term" value="F:ATP binding"/>
    <property type="evidence" value="ECO:0007669"/>
    <property type="project" value="UniProtKB-UniRule"/>
</dbReference>
<sequence>MTVNTGSTDQAEQTSVPFRAEVKQLLHILAHSLYSDREVFLRELISNASDALHRVQFEMLTNREVHDAGAELAIRVTADAEAKTVTVADSGIGMTREELVEHLGTIAQSGVKALMEGLESGQRGQLIGQFGVGFYAAFVVAEEITVVSRSYRPEAGAAQWRSRGDETFTVGPAERAERGTTITLKLREDAAEFADTWRLKHIVKRHSDFVAFPVYVDDEQANQQTALWRQPAHQVKDEAYAKFYHELTHDSDEPLRHVHVSTDVPLDLHAILFVPAKRERGLLERRIEGRIKLYSRKVLIREEAQDLLPAHFRFVEGVVDSEDLPLNVARETVQSSPALQRIKRTLSGRLTRALGELAEQEPDKYADFWREFGPFLKEGLVTDPSVRDDLLPLLRFHSTKAEDRLIGLTEYAGRLAEGQTEIYYVLAGDLDSARRSPHLEALEARGLEALLLTDVVDSFMLGALREYEGKALRNVDDPDLTLPGAAEDPTAQVDEETFARLATRAKGALGDRVTEVRGSTVLRSSPARLVSPDAGPGREMARLQRLLDRDDSVPPKLLELNRAHPLVVDLARLADERPDDPLFGLVVEQLYDNALLLEGLHPNPAAMVGRLQSLLEAAARGAR</sequence>
<dbReference type="FunFam" id="3.30.565.10:FF:000009">
    <property type="entry name" value="Molecular chaperone HtpG"/>
    <property type="match status" value="1"/>
</dbReference>
<comment type="function">
    <text evidence="8">Molecular chaperone. Has ATPase activity.</text>
</comment>
<feature type="binding site" evidence="9">
    <location>
        <position position="89"/>
    </location>
    <ligand>
        <name>ATP</name>
        <dbReference type="ChEBI" id="CHEBI:30616"/>
    </ligand>
</feature>
<keyword evidence="3 8" id="KW-0963">Cytoplasm</keyword>
<dbReference type="CDD" id="cd16927">
    <property type="entry name" value="HATPase_Hsp90-like"/>
    <property type="match status" value="1"/>
</dbReference>
<reference evidence="10" key="1">
    <citation type="submission" date="2020-02" db="EMBL/GenBank/DDBJ databases">
        <authorList>
            <person name="Meier V. D."/>
        </authorList>
    </citation>
    <scope>NUCLEOTIDE SEQUENCE</scope>
    <source>
        <strain evidence="10">AVDCRST_MAG88</strain>
    </source>
</reference>
<dbReference type="GO" id="GO:0051082">
    <property type="term" value="F:unfolded protein binding"/>
    <property type="evidence" value="ECO:0007669"/>
    <property type="project" value="UniProtKB-UniRule"/>
</dbReference>
<comment type="similarity">
    <text evidence="2 8">Belongs to the heat shock protein 90 family.</text>
</comment>
<evidence type="ECO:0000313" key="10">
    <source>
        <dbReference type="EMBL" id="CAA9564624.1"/>
    </source>
</evidence>
<dbReference type="Gene3D" id="3.30.565.10">
    <property type="entry name" value="Histidine kinase-like ATPase, C-terminal domain"/>
    <property type="match status" value="1"/>
</dbReference>
<accession>A0A6J4V1K4</accession>
<dbReference type="InterPro" id="IPR037196">
    <property type="entry name" value="HSP90_C"/>
</dbReference>
<dbReference type="Pfam" id="PF00183">
    <property type="entry name" value="HSP90"/>
    <property type="match status" value="1"/>
</dbReference>
<name>A0A6J4V1K4_9BACT</name>
<protein>
    <recommendedName>
        <fullName evidence="8">Chaperone protein HtpG</fullName>
    </recommendedName>
    <alternativeName>
        <fullName evidence="8">Heat shock protein HtpG</fullName>
    </alternativeName>
    <alternativeName>
        <fullName evidence="8">High temperature protein G</fullName>
    </alternativeName>
</protein>
<dbReference type="Pfam" id="PF13589">
    <property type="entry name" value="HATPase_c_3"/>
    <property type="match status" value="1"/>
</dbReference>